<dbReference type="GO" id="GO:0008270">
    <property type="term" value="F:zinc ion binding"/>
    <property type="evidence" value="ECO:0007669"/>
    <property type="project" value="UniProtKB-KW"/>
</dbReference>
<name>A0AA88DP40_FICCA</name>
<comment type="pathway">
    <text evidence="3">Protein modification; protein ubiquitination.</text>
</comment>
<feature type="region of interest" description="Disordered" evidence="15">
    <location>
        <begin position="252"/>
        <end position="301"/>
    </location>
</feature>
<evidence type="ECO:0000256" key="2">
    <source>
        <dbReference type="ARBA" id="ARBA00004167"/>
    </source>
</evidence>
<protein>
    <recommendedName>
        <fullName evidence="4">RING-type E3 ubiquitin transferase</fullName>
        <ecNumber evidence="4">2.3.2.27</ecNumber>
    </recommendedName>
</protein>
<evidence type="ECO:0000256" key="3">
    <source>
        <dbReference type="ARBA" id="ARBA00004906"/>
    </source>
</evidence>
<dbReference type="Proteomes" id="UP001187192">
    <property type="component" value="Unassembled WGS sequence"/>
</dbReference>
<feature type="domain" description="Fe2OG dioxygenase" evidence="18">
    <location>
        <begin position="492"/>
        <end position="595"/>
    </location>
</feature>
<dbReference type="Gene3D" id="2.60.120.330">
    <property type="entry name" value="B-lactam Antibiotic, Isopenicillin N Synthase, Chain"/>
    <property type="match status" value="1"/>
</dbReference>
<comment type="subcellular location">
    <subcellularLocation>
        <location evidence="2">Membrane</location>
        <topology evidence="2">Single-pass membrane protein</topology>
    </subcellularLocation>
</comment>
<evidence type="ECO:0000256" key="13">
    <source>
        <dbReference type="ARBA" id="ARBA00024209"/>
    </source>
</evidence>
<evidence type="ECO:0000256" key="12">
    <source>
        <dbReference type="ARBA" id="ARBA00023136"/>
    </source>
</evidence>
<gene>
    <name evidence="19" type="ORF">TIFTF001_028035</name>
</gene>
<comment type="caution">
    <text evidence="19">The sequence shown here is derived from an EMBL/GenBank/DDBJ whole genome shotgun (WGS) entry which is preliminary data.</text>
</comment>
<keyword evidence="12 16" id="KW-0472">Membrane</keyword>
<feature type="compositionally biased region" description="Basic and acidic residues" evidence="15">
    <location>
        <begin position="277"/>
        <end position="289"/>
    </location>
</feature>
<comment type="catalytic activity">
    <reaction evidence="1">
        <text>S-ubiquitinyl-[E2 ubiquitin-conjugating enzyme]-L-cysteine + [acceptor protein]-L-lysine = [E2 ubiquitin-conjugating enzyme]-L-cysteine + N(6)-ubiquitinyl-[acceptor protein]-L-lysine.</text>
        <dbReference type="EC" id="2.3.2.27"/>
    </reaction>
</comment>
<dbReference type="PROSITE" id="PS51471">
    <property type="entry name" value="FE2OG_OXY"/>
    <property type="match status" value="1"/>
</dbReference>
<dbReference type="InterPro" id="IPR005123">
    <property type="entry name" value="Oxoglu/Fe-dep_dioxygenase_dom"/>
</dbReference>
<dbReference type="SMART" id="SM00184">
    <property type="entry name" value="RING"/>
    <property type="match status" value="1"/>
</dbReference>
<feature type="transmembrane region" description="Helical" evidence="16">
    <location>
        <begin position="103"/>
        <end position="124"/>
    </location>
</feature>
<dbReference type="GO" id="GO:0061630">
    <property type="term" value="F:ubiquitin protein ligase activity"/>
    <property type="evidence" value="ECO:0007669"/>
    <property type="project" value="UniProtKB-EC"/>
</dbReference>
<evidence type="ECO:0000256" key="4">
    <source>
        <dbReference type="ARBA" id="ARBA00012483"/>
    </source>
</evidence>
<keyword evidence="5" id="KW-0808">Transferase</keyword>
<keyword evidence="8 14" id="KW-0863">Zinc-finger</keyword>
<dbReference type="Pfam" id="PF03171">
    <property type="entry name" value="2OG-FeII_Oxy"/>
    <property type="match status" value="1"/>
</dbReference>
<evidence type="ECO:0000256" key="6">
    <source>
        <dbReference type="ARBA" id="ARBA00022692"/>
    </source>
</evidence>
<sequence>MGAHAVAMGVYFCSQIKVQDSTNQNNHGVGPDSSEQLQCESLHVITITIRVSLHISVPARCPNLNFGLRLLDRPRQCSPVVPRIPVSSPPTEITHNSHKASNFLIATIVFLVASFLLICVYAFYKKYYNRNSRRRNSSSQFERQVHEEFVDEEHGPMVDHPIWYIRTAGLQPSVINSITVLNYKKGDGVVEGTECSVCLNEFQEDERVRLLPKCSHAFHIPCIDTWLRSHTNCPMCRAPIVINAVIRNSLPEPSGVGSGSEEEAEMGNSESNSENDTDVRRGEDGKRGESSVADDVVQPSRRSVSLDSLSALEIRQAVSKERDGSVSDKQLELVNKLSTAIGAKRVGGNWKLQRMRSGSSNERSLQSGPVSMKRSVSCNGNFVLCTQIRSSDSILPLRRSDSNGGFALNLFSEESQSIVSYNFSSAELSDARSLEKAKSMAGRKNYEGLVLCEAALEFSKRTREVAAELVTAISETLGLESNYITKAMNWDQGLQLLAANDYPACPEPDRAIGIPPHTDHGLVTLLIQNDMGSLQVQHKGKWVDWDAPPNAFVVNLGDQMQVLTNDKYKSVWHRAVVNSKLSVENINSSPTRAVG</sequence>
<evidence type="ECO:0000256" key="1">
    <source>
        <dbReference type="ARBA" id="ARBA00000900"/>
    </source>
</evidence>
<evidence type="ECO:0000313" key="20">
    <source>
        <dbReference type="Proteomes" id="UP001187192"/>
    </source>
</evidence>
<evidence type="ECO:0000256" key="11">
    <source>
        <dbReference type="ARBA" id="ARBA00022989"/>
    </source>
</evidence>
<dbReference type="GO" id="GO:0016567">
    <property type="term" value="P:protein ubiquitination"/>
    <property type="evidence" value="ECO:0007669"/>
    <property type="project" value="InterPro"/>
</dbReference>
<comment type="similarity">
    <text evidence="13">Belongs to the RING-type zinc finger family. ATL subfamily.</text>
</comment>
<dbReference type="SUPFAM" id="SSF57850">
    <property type="entry name" value="RING/U-box"/>
    <property type="match status" value="1"/>
</dbReference>
<evidence type="ECO:0000256" key="16">
    <source>
        <dbReference type="SAM" id="Phobius"/>
    </source>
</evidence>
<dbReference type="InterPro" id="IPR044861">
    <property type="entry name" value="IPNS-like_FE2OG_OXY"/>
</dbReference>
<keyword evidence="9" id="KW-0833">Ubl conjugation pathway</keyword>
<evidence type="ECO:0000256" key="14">
    <source>
        <dbReference type="PROSITE-ProRule" id="PRU00175"/>
    </source>
</evidence>
<accession>A0AA88DP40</accession>
<dbReference type="InterPro" id="IPR027443">
    <property type="entry name" value="IPNS-like_sf"/>
</dbReference>
<proteinExistence type="inferred from homology"/>
<keyword evidence="20" id="KW-1185">Reference proteome</keyword>
<evidence type="ECO:0000256" key="15">
    <source>
        <dbReference type="SAM" id="MobiDB-lite"/>
    </source>
</evidence>
<evidence type="ECO:0000256" key="9">
    <source>
        <dbReference type="ARBA" id="ARBA00022786"/>
    </source>
</evidence>
<dbReference type="FunFam" id="3.30.40.10:FF:000233">
    <property type="entry name" value="RING-H2 finger protein ATL54"/>
    <property type="match status" value="1"/>
</dbReference>
<feature type="domain" description="RING-type" evidence="17">
    <location>
        <begin position="195"/>
        <end position="237"/>
    </location>
</feature>
<keyword evidence="10" id="KW-0862">Zinc</keyword>
<evidence type="ECO:0000256" key="5">
    <source>
        <dbReference type="ARBA" id="ARBA00022679"/>
    </source>
</evidence>
<dbReference type="InterPro" id="IPR013083">
    <property type="entry name" value="Znf_RING/FYVE/PHD"/>
</dbReference>
<dbReference type="Pfam" id="PF13639">
    <property type="entry name" value="zf-RING_2"/>
    <property type="match status" value="1"/>
</dbReference>
<dbReference type="PANTHER" id="PTHR46913">
    <property type="entry name" value="RING-H2 FINGER PROTEIN ATL16"/>
    <property type="match status" value="1"/>
</dbReference>
<dbReference type="GO" id="GO:0016020">
    <property type="term" value="C:membrane"/>
    <property type="evidence" value="ECO:0007669"/>
    <property type="project" value="UniProtKB-SubCell"/>
</dbReference>
<evidence type="ECO:0000256" key="7">
    <source>
        <dbReference type="ARBA" id="ARBA00022723"/>
    </source>
</evidence>
<evidence type="ECO:0000313" key="19">
    <source>
        <dbReference type="EMBL" id="GMN58952.1"/>
    </source>
</evidence>
<dbReference type="SUPFAM" id="SSF51197">
    <property type="entry name" value="Clavaminate synthase-like"/>
    <property type="match status" value="1"/>
</dbReference>
<keyword evidence="11 16" id="KW-1133">Transmembrane helix</keyword>
<organism evidence="19 20">
    <name type="scientific">Ficus carica</name>
    <name type="common">Common fig</name>
    <dbReference type="NCBI Taxonomy" id="3494"/>
    <lineage>
        <taxon>Eukaryota</taxon>
        <taxon>Viridiplantae</taxon>
        <taxon>Streptophyta</taxon>
        <taxon>Embryophyta</taxon>
        <taxon>Tracheophyta</taxon>
        <taxon>Spermatophyta</taxon>
        <taxon>Magnoliopsida</taxon>
        <taxon>eudicotyledons</taxon>
        <taxon>Gunneridae</taxon>
        <taxon>Pentapetalae</taxon>
        <taxon>rosids</taxon>
        <taxon>fabids</taxon>
        <taxon>Rosales</taxon>
        <taxon>Moraceae</taxon>
        <taxon>Ficeae</taxon>
        <taxon>Ficus</taxon>
    </lineage>
</organism>
<dbReference type="Gene3D" id="3.30.40.10">
    <property type="entry name" value="Zinc/RING finger domain, C3HC4 (zinc finger)"/>
    <property type="match status" value="1"/>
</dbReference>
<evidence type="ECO:0000256" key="8">
    <source>
        <dbReference type="ARBA" id="ARBA00022771"/>
    </source>
</evidence>
<dbReference type="SMART" id="SM01197">
    <property type="entry name" value="FANCL_C"/>
    <property type="match status" value="1"/>
</dbReference>
<dbReference type="EMBL" id="BTGU01000082">
    <property type="protein sequence ID" value="GMN58952.1"/>
    <property type="molecule type" value="Genomic_DNA"/>
</dbReference>
<dbReference type="PROSITE" id="PS50089">
    <property type="entry name" value="ZF_RING_2"/>
    <property type="match status" value="1"/>
</dbReference>
<reference evidence="19" key="1">
    <citation type="submission" date="2023-07" db="EMBL/GenBank/DDBJ databases">
        <title>draft genome sequence of fig (Ficus carica).</title>
        <authorList>
            <person name="Takahashi T."/>
            <person name="Nishimura K."/>
        </authorList>
    </citation>
    <scope>NUCLEOTIDE SEQUENCE</scope>
</reference>
<dbReference type="EC" id="2.3.2.27" evidence="4"/>
<dbReference type="CDD" id="cd16461">
    <property type="entry name" value="RING-H2_EL5-like"/>
    <property type="match status" value="1"/>
</dbReference>
<dbReference type="InterPro" id="IPR044600">
    <property type="entry name" value="ATL1/ATL16-like"/>
</dbReference>
<evidence type="ECO:0000259" key="18">
    <source>
        <dbReference type="PROSITE" id="PS51471"/>
    </source>
</evidence>
<dbReference type="PANTHER" id="PTHR46913:SF19">
    <property type="entry name" value="RING-TYPE E3 UBIQUITIN TRANSFERASE"/>
    <property type="match status" value="1"/>
</dbReference>
<dbReference type="AlphaFoldDB" id="A0AA88DP40"/>
<dbReference type="InterPro" id="IPR001841">
    <property type="entry name" value="Znf_RING"/>
</dbReference>
<evidence type="ECO:0000259" key="17">
    <source>
        <dbReference type="PROSITE" id="PS50089"/>
    </source>
</evidence>
<keyword evidence="6 16" id="KW-0812">Transmembrane</keyword>
<evidence type="ECO:0000256" key="10">
    <source>
        <dbReference type="ARBA" id="ARBA00022833"/>
    </source>
</evidence>
<keyword evidence="7" id="KW-0479">Metal-binding</keyword>